<dbReference type="Pfam" id="PF01467">
    <property type="entry name" value="CTP_transf_like"/>
    <property type="match status" value="1"/>
</dbReference>
<dbReference type="InterPro" id="IPR004821">
    <property type="entry name" value="Cyt_trans-like"/>
</dbReference>
<proteinExistence type="predicted"/>
<feature type="region of interest" description="Disordered" evidence="1">
    <location>
        <begin position="167"/>
        <end position="194"/>
    </location>
</feature>
<feature type="region of interest" description="Disordered" evidence="1">
    <location>
        <begin position="138"/>
        <end position="157"/>
    </location>
</feature>
<keyword evidence="4" id="KW-1185">Reference proteome</keyword>
<dbReference type="Ensembl" id="ENSGACT00000077949.1">
    <property type="protein sequence ID" value="ENSGACP00000047112.1"/>
    <property type="gene ID" value="ENSGACG00000025768.1"/>
</dbReference>
<dbReference type="InterPro" id="IPR014729">
    <property type="entry name" value="Rossmann-like_a/b/a_fold"/>
</dbReference>
<dbReference type="FunFam" id="3.40.50.620:FF:000181">
    <property type="entry name" value="Nicotinamide/nicotinic acid mononucleotide adenylyltransferase 3"/>
    <property type="match status" value="1"/>
</dbReference>
<reference evidence="3 4" key="1">
    <citation type="journal article" date="2021" name="G3 (Bethesda)">
        <title>Improved contiguity of the threespine stickleback genome using long-read sequencing.</title>
        <authorList>
            <person name="Nath S."/>
            <person name="Shaw D.E."/>
            <person name="White M.A."/>
        </authorList>
    </citation>
    <scope>NUCLEOTIDE SEQUENCE [LARGE SCALE GENOMIC DNA]</scope>
    <source>
        <strain evidence="3 4">Lake Benthic</strain>
    </source>
</reference>
<organism evidence="3 4">
    <name type="scientific">Gasterosteus aculeatus aculeatus</name>
    <name type="common">three-spined stickleback</name>
    <dbReference type="NCBI Taxonomy" id="481459"/>
    <lineage>
        <taxon>Eukaryota</taxon>
        <taxon>Metazoa</taxon>
        <taxon>Chordata</taxon>
        <taxon>Craniata</taxon>
        <taxon>Vertebrata</taxon>
        <taxon>Euteleostomi</taxon>
        <taxon>Actinopterygii</taxon>
        <taxon>Neopterygii</taxon>
        <taxon>Teleostei</taxon>
        <taxon>Neoteleostei</taxon>
        <taxon>Acanthomorphata</taxon>
        <taxon>Eupercaria</taxon>
        <taxon>Perciformes</taxon>
        <taxon>Cottioidei</taxon>
        <taxon>Gasterosteales</taxon>
        <taxon>Gasterosteidae</taxon>
        <taxon>Gasterosteus</taxon>
    </lineage>
</organism>
<dbReference type="AlphaFoldDB" id="A0AAQ4Q856"/>
<evidence type="ECO:0000313" key="4">
    <source>
        <dbReference type="Proteomes" id="UP000007635"/>
    </source>
</evidence>
<protein>
    <submittedName>
        <fullName evidence="3">Retinol binding protein 1, cellular, tandem duplicate 1</fullName>
    </submittedName>
</protein>
<reference evidence="3" key="2">
    <citation type="submission" date="2025-08" db="UniProtKB">
        <authorList>
            <consortium name="Ensembl"/>
        </authorList>
    </citation>
    <scope>IDENTIFICATION</scope>
</reference>
<dbReference type="Proteomes" id="UP000007635">
    <property type="component" value="Chromosome III"/>
</dbReference>
<dbReference type="PANTHER" id="PTHR12039:SF7">
    <property type="entry name" value="NICOTINAMIDE_NICOTINIC ACID MONONUCLEOTIDE ADENYLYLTRANSFERASE 3"/>
    <property type="match status" value="1"/>
</dbReference>
<accession>A0AAQ4Q856</accession>
<sequence length="194" mass="21634">MATSRVPLVLLACGSFNPITNQHMRLFELARDHMHSTGQYQVVGGVVSPVSDGYGKQGLVLAKHRVAMAKLALRSSNWVTVDDWESRQPDWTETAVTMRYHYGRILKECKQFTAAHNDDSSGNAVPLSILSWYSLKPSQRRPSTQNQQAGQEATRSHIVAGGELQRSTAEMRESVHGTNISRLFQKDGRKKNGK</sequence>
<name>A0AAQ4Q856_GASAC</name>
<dbReference type="Gene3D" id="3.40.50.620">
    <property type="entry name" value="HUPs"/>
    <property type="match status" value="1"/>
</dbReference>
<dbReference type="PANTHER" id="PTHR12039">
    <property type="entry name" value="NICOTINAMIDE MONONUCLEOTIDE ADENYLYLTRANSFERASE"/>
    <property type="match status" value="1"/>
</dbReference>
<dbReference type="InterPro" id="IPR051182">
    <property type="entry name" value="Euk_NMN_adenylyltrnsfrase"/>
</dbReference>
<dbReference type="GO" id="GO:0009435">
    <property type="term" value="P:NAD+ biosynthetic process"/>
    <property type="evidence" value="ECO:0007669"/>
    <property type="project" value="TreeGrafter"/>
</dbReference>
<dbReference type="SUPFAM" id="SSF52374">
    <property type="entry name" value="Nucleotidylyl transferase"/>
    <property type="match status" value="1"/>
</dbReference>
<evidence type="ECO:0000313" key="3">
    <source>
        <dbReference type="Ensembl" id="ENSGACP00000047112.1"/>
    </source>
</evidence>
<evidence type="ECO:0000256" key="1">
    <source>
        <dbReference type="SAM" id="MobiDB-lite"/>
    </source>
</evidence>
<feature type="compositionally biased region" description="Polar residues" evidence="1">
    <location>
        <begin position="138"/>
        <end position="153"/>
    </location>
</feature>
<dbReference type="GeneTree" id="ENSGT00940000159675"/>
<feature type="domain" description="Cytidyltransferase-like" evidence="2">
    <location>
        <begin position="11"/>
        <end position="103"/>
    </location>
</feature>
<evidence type="ECO:0000259" key="2">
    <source>
        <dbReference type="Pfam" id="PF01467"/>
    </source>
</evidence>
<dbReference type="GO" id="GO:0005739">
    <property type="term" value="C:mitochondrion"/>
    <property type="evidence" value="ECO:0007669"/>
    <property type="project" value="TreeGrafter"/>
</dbReference>
<dbReference type="GO" id="GO:0000309">
    <property type="term" value="F:nicotinamide-nucleotide adenylyltransferase activity"/>
    <property type="evidence" value="ECO:0007669"/>
    <property type="project" value="TreeGrafter"/>
</dbReference>
<reference evidence="3" key="3">
    <citation type="submission" date="2025-09" db="UniProtKB">
        <authorList>
            <consortium name="Ensembl"/>
        </authorList>
    </citation>
    <scope>IDENTIFICATION</scope>
</reference>
<dbReference type="GO" id="GO:0004515">
    <property type="term" value="F:nicotinate-nucleotide adenylyltransferase activity"/>
    <property type="evidence" value="ECO:0007669"/>
    <property type="project" value="TreeGrafter"/>
</dbReference>